<accession>A0A8T4LH10</accession>
<protein>
    <submittedName>
        <fullName evidence="1">Uncharacterized protein</fullName>
    </submittedName>
</protein>
<gene>
    <name evidence="1" type="ORF">J4203_01555</name>
</gene>
<dbReference type="EMBL" id="JAGVWE010000002">
    <property type="protein sequence ID" value="MBS3062535.1"/>
    <property type="molecule type" value="Genomic_DNA"/>
</dbReference>
<dbReference type="AlphaFoldDB" id="A0A8T4LH10"/>
<proteinExistence type="predicted"/>
<evidence type="ECO:0000313" key="1">
    <source>
        <dbReference type="EMBL" id="MBS3062535.1"/>
    </source>
</evidence>
<organism evidence="1 2">
    <name type="scientific">Candidatus Iainarchaeum sp</name>
    <dbReference type="NCBI Taxonomy" id="3101447"/>
    <lineage>
        <taxon>Archaea</taxon>
        <taxon>Candidatus Iainarchaeota</taxon>
        <taxon>Candidatus Iainarchaeia</taxon>
        <taxon>Candidatus Iainarchaeales</taxon>
        <taxon>Candidatus Iainarchaeaceae</taxon>
        <taxon>Candidatus Iainarchaeum</taxon>
    </lineage>
</organism>
<comment type="caution">
    <text evidence="1">The sequence shown here is derived from an EMBL/GenBank/DDBJ whole genome shotgun (WGS) entry which is preliminary data.</text>
</comment>
<sequence>MLKKLVFPLTFILLSALVSAEIGLVSPVEYKASHQETVALGSLQAGETLELIVSRSTGPESVPWKQAIVEPRFLPVGWRAEDSGLVGKNFLVKIFVPLTALPGEYSFRVKLLSGSEDYSNEVFDALIQVERGLVKANIANLKRLTAQDQPVSFKLSLLNDSIAVHSVSVESTLGLNWFKPVQLSLKPRSTLDYTLTVHPVVASRAPFSFSVRSLVSSQPVNRFDAVLEVRPTLQGKLEAASYGFPFYTYSLAPFYFLNALLAPFLP</sequence>
<dbReference type="Proteomes" id="UP000678237">
    <property type="component" value="Unassembled WGS sequence"/>
</dbReference>
<reference evidence="1" key="1">
    <citation type="submission" date="2021-03" db="EMBL/GenBank/DDBJ databases">
        <authorList>
            <person name="Jaffe A."/>
        </authorList>
    </citation>
    <scope>NUCLEOTIDE SEQUENCE</scope>
    <source>
        <strain evidence="1">RIFCSPLOWO2_01_FULL_58_19</strain>
    </source>
</reference>
<name>A0A8T4LH10_9ARCH</name>
<reference evidence="1" key="2">
    <citation type="submission" date="2021-05" db="EMBL/GenBank/DDBJ databases">
        <title>Protein family content uncovers lineage relationships and bacterial pathway maintenance mechanisms in DPANN archaea.</title>
        <authorList>
            <person name="Castelle C.J."/>
            <person name="Meheust R."/>
            <person name="Jaffe A.L."/>
            <person name="Seitz K."/>
            <person name="Gong X."/>
            <person name="Baker B.J."/>
            <person name="Banfield J.F."/>
        </authorList>
    </citation>
    <scope>NUCLEOTIDE SEQUENCE</scope>
    <source>
        <strain evidence="1">RIFCSPLOWO2_01_FULL_58_19</strain>
    </source>
</reference>
<evidence type="ECO:0000313" key="2">
    <source>
        <dbReference type="Proteomes" id="UP000678237"/>
    </source>
</evidence>